<feature type="domain" description="RNase H type-1" evidence="1">
    <location>
        <begin position="364"/>
        <end position="445"/>
    </location>
</feature>
<protein>
    <recommendedName>
        <fullName evidence="5">RNase H type-1 domain-containing protein</fullName>
    </recommendedName>
</protein>
<feature type="domain" description="Reverse transcriptase zinc-binding" evidence="2">
    <location>
        <begin position="169"/>
        <end position="262"/>
    </location>
</feature>
<dbReference type="Pfam" id="PF13456">
    <property type="entry name" value="RVT_3"/>
    <property type="match status" value="1"/>
</dbReference>
<organism evidence="3 4">
    <name type="scientific">Carnegiea gigantea</name>
    <dbReference type="NCBI Taxonomy" id="171969"/>
    <lineage>
        <taxon>Eukaryota</taxon>
        <taxon>Viridiplantae</taxon>
        <taxon>Streptophyta</taxon>
        <taxon>Embryophyta</taxon>
        <taxon>Tracheophyta</taxon>
        <taxon>Spermatophyta</taxon>
        <taxon>Magnoliopsida</taxon>
        <taxon>eudicotyledons</taxon>
        <taxon>Gunneridae</taxon>
        <taxon>Pentapetalae</taxon>
        <taxon>Caryophyllales</taxon>
        <taxon>Cactineae</taxon>
        <taxon>Cactaceae</taxon>
        <taxon>Cactoideae</taxon>
        <taxon>Echinocereeae</taxon>
        <taxon>Carnegiea</taxon>
    </lineage>
</organism>
<dbReference type="EMBL" id="JAKOGI010000218">
    <property type="protein sequence ID" value="KAJ8439454.1"/>
    <property type="molecule type" value="Genomic_DNA"/>
</dbReference>
<proteinExistence type="predicted"/>
<gene>
    <name evidence="3" type="ORF">Cgig2_008485</name>
</gene>
<dbReference type="PANTHER" id="PTHR47074:SF21">
    <property type="entry name" value="RNASE H TYPE-1 DOMAIN-CONTAINING PROTEIN"/>
    <property type="match status" value="1"/>
</dbReference>
<dbReference type="PANTHER" id="PTHR47074">
    <property type="entry name" value="BNAC02G40300D PROTEIN"/>
    <property type="match status" value="1"/>
</dbReference>
<evidence type="ECO:0000313" key="3">
    <source>
        <dbReference type="EMBL" id="KAJ8439454.1"/>
    </source>
</evidence>
<dbReference type="InterPro" id="IPR052929">
    <property type="entry name" value="RNase_H-like_EbsB-rel"/>
</dbReference>
<dbReference type="Proteomes" id="UP001153076">
    <property type="component" value="Unassembled WGS sequence"/>
</dbReference>
<dbReference type="AlphaFoldDB" id="A0A9Q1QF31"/>
<dbReference type="InterPro" id="IPR002156">
    <property type="entry name" value="RNaseH_domain"/>
</dbReference>
<evidence type="ECO:0000259" key="1">
    <source>
        <dbReference type="Pfam" id="PF13456"/>
    </source>
</evidence>
<evidence type="ECO:0008006" key="5">
    <source>
        <dbReference type="Google" id="ProtNLM"/>
    </source>
</evidence>
<evidence type="ECO:0000313" key="4">
    <source>
        <dbReference type="Proteomes" id="UP001153076"/>
    </source>
</evidence>
<dbReference type="OrthoDB" id="1110547at2759"/>
<dbReference type="GO" id="GO:0003676">
    <property type="term" value="F:nucleic acid binding"/>
    <property type="evidence" value="ECO:0007669"/>
    <property type="project" value="InterPro"/>
</dbReference>
<evidence type="ECO:0000259" key="2">
    <source>
        <dbReference type="Pfam" id="PF13966"/>
    </source>
</evidence>
<dbReference type="InterPro" id="IPR026960">
    <property type="entry name" value="RVT-Znf"/>
</dbReference>
<accession>A0A9Q1QF31</accession>
<comment type="caution">
    <text evidence="3">The sequence shown here is derived from an EMBL/GenBank/DDBJ whole genome shotgun (WGS) entry which is preliminary data.</text>
</comment>
<reference evidence="3" key="1">
    <citation type="submission" date="2022-04" db="EMBL/GenBank/DDBJ databases">
        <title>Carnegiea gigantea Genome sequencing and assembly v2.</title>
        <authorList>
            <person name="Copetti D."/>
            <person name="Sanderson M.J."/>
            <person name="Burquez A."/>
            <person name="Wojciechowski M.F."/>
        </authorList>
    </citation>
    <scope>NUCLEOTIDE SEQUENCE</scope>
    <source>
        <strain evidence="3">SGP5-SGP5p</strain>
        <tissue evidence="3">Aerial part</tissue>
    </source>
</reference>
<dbReference type="GO" id="GO:0004523">
    <property type="term" value="F:RNA-DNA hybrid ribonuclease activity"/>
    <property type="evidence" value="ECO:0007669"/>
    <property type="project" value="InterPro"/>
</dbReference>
<name>A0A9Q1QF31_9CARY</name>
<dbReference type="Pfam" id="PF13966">
    <property type="entry name" value="zf-RVT"/>
    <property type="match status" value="1"/>
</dbReference>
<sequence length="453" mass="51289">MEASQGNRKRRRFEIMWAEDQRCEDIMSTSRSQVGASDAVQNCVIKIERCLNSLLKWNAEEYATGDVRKKSCGDNAQKWIFLSLVTVIQAGFIRKQVQGKWIPRPNTFWVVTPFNPNYARLCVGDLIDGELGVWKEDMVDVEATLNIPVSQNWPPDRPIWHFSPNGDLTVKSAYHVIMQSKVAHRAGGSGDEIRSKWKAIWGLCVPPRIKLFAWWSCIGALPTSSRLAHRIPNFSMRCNIIGRFEESDLHALVDCPIARAIWESSKFALFLADKAFASVWDLFFEMNENIEGEEWKDFISTAWAIWNSRNKYIFGSLSSDLKGICEQASQFVHLLWERQEKLLNDAAAHQRQWIPLTSGNVKLNFDGAKLGDWGHGWGAVAQDSSGNVLFAGMMQGAGFLGVELEEARVVRFALGEARRRGLRCIELEGDCLTLISKLKKKEQTDADIGVIYL</sequence>
<keyword evidence="4" id="KW-1185">Reference proteome</keyword>